<reference evidence="1" key="1">
    <citation type="submission" date="2021-12" db="EMBL/GenBank/DDBJ databases">
        <authorList>
            <person name="King R."/>
        </authorList>
    </citation>
    <scope>NUCLEOTIDE SEQUENCE</scope>
</reference>
<protein>
    <submittedName>
        <fullName evidence="1">Uncharacterized protein</fullName>
    </submittedName>
</protein>
<evidence type="ECO:0000313" key="2">
    <source>
        <dbReference type="Proteomes" id="UP001153714"/>
    </source>
</evidence>
<dbReference type="EMBL" id="OU893349">
    <property type="protein sequence ID" value="CAG9787674.1"/>
    <property type="molecule type" value="Genomic_DNA"/>
</dbReference>
<proteinExistence type="predicted"/>
<organism evidence="1 2">
    <name type="scientific">Diatraea saccharalis</name>
    <name type="common">sugarcane borer</name>
    <dbReference type="NCBI Taxonomy" id="40085"/>
    <lineage>
        <taxon>Eukaryota</taxon>
        <taxon>Metazoa</taxon>
        <taxon>Ecdysozoa</taxon>
        <taxon>Arthropoda</taxon>
        <taxon>Hexapoda</taxon>
        <taxon>Insecta</taxon>
        <taxon>Pterygota</taxon>
        <taxon>Neoptera</taxon>
        <taxon>Endopterygota</taxon>
        <taxon>Lepidoptera</taxon>
        <taxon>Glossata</taxon>
        <taxon>Ditrysia</taxon>
        <taxon>Pyraloidea</taxon>
        <taxon>Crambidae</taxon>
        <taxon>Crambinae</taxon>
        <taxon>Diatraea</taxon>
    </lineage>
</organism>
<dbReference type="Proteomes" id="UP001153714">
    <property type="component" value="Chromosome 18"/>
</dbReference>
<gene>
    <name evidence="1" type="ORF">DIATSA_LOCUS5537</name>
</gene>
<name>A0A9N9WCQ6_9NEOP</name>
<keyword evidence="2" id="KW-1185">Reference proteome</keyword>
<dbReference type="AlphaFoldDB" id="A0A9N9WCQ6"/>
<evidence type="ECO:0000313" key="1">
    <source>
        <dbReference type="EMBL" id="CAG9787674.1"/>
    </source>
</evidence>
<dbReference type="OrthoDB" id="6611988at2759"/>
<reference evidence="1" key="2">
    <citation type="submission" date="2022-10" db="EMBL/GenBank/DDBJ databases">
        <authorList>
            <consortium name="ENA_rothamsted_submissions"/>
            <consortium name="culmorum"/>
            <person name="King R."/>
        </authorList>
    </citation>
    <scope>NUCLEOTIDE SEQUENCE</scope>
</reference>
<accession>A0A9N9WCQ6</accession>
<sequence>MLLQNSRGHKLVDLVTQKKDTCLRCDCFKASISSATDTAEIEQLKNEHKAHLDHAYKLRDQVKTDSARAKTEDSLESLTFDLEKTHCLPRLPTSIVYYKRQLNLHNLGIHCGSSGKGYFYIWLDMKLVVGLKRWDLL</sequence>